<feature type="region of interest" description="Disordered" evidence="1">
    <location>
        <begin position="162"/>
        <end position="187"/>
    </location>
</feature>
<dbReference type="PANTHER" id="PTHR34756:SF1">
    <property type="entry name" value="CELL DIVISION CYCLE-ASSOCIATED PROTEIN 3"/>
    <property type="match status" value="1"/>
</dbReference>
<name>F4Q0P4_CACFS</name>
<dbReference type="OMA" id="KFKRSPI"/>
<protein>
    <submittedName>
        <fullName evidence="2">Uncharacterized protein</fullName>
    </submittedName>
</protein>
<dbReference type="GeneID" id="14870325"/>
<accession>F4Q0P4</accession>
<feature type="region of interest" description="Disordered" evidence="1">
    <location>
        <begin position="416"/>
        <end position="465"/>
    </location>
</feature>
<feature type="compositionally biased region" description="Low complexity" evidence="1">
    <location>
        <begin position="504"/>
        <end position="522"/>
    </location>
</feature>
<sequence length="522" mass="58446">MSIWSLLFKYHHSRQLKKEELKREQQRQRQLEELEEQQAENERYRLADPRSPSDNIARSPTLKNILHKQHLEKQRMMLIDPRSPARQVPRTPLRSHRQQQQHQIELDNVTLQLDPRSPSISRTPMRPNNNNNISNDPRSPSINISRSPIPFRLFGNNDNSTMVLDPRSPNMSINRTPLRPSTTTPTQQTFSKVELFDPRSPMRHRKRSPFRMHSQVQERTIVTIDPRSPAQIHRTPLPVRIQVNKTPVVIAADQELLSFEEDLHLPASNLLNAFSMAANETINNNNNNNINNTIESTPKKIQEEEKEVISTTPIILTNTPTTTTTTFVIPTTMTPTKNNNNSISKSSENAFTTPIKKNQLVGLVSSSAIMSGSSPSTKKPANMMLLQQLKNSEAFRSSPVLSNSPNNKRLSVLQDISLPSGGAGGNVSTSPKRTPTTSARSSPVNSRRMSTNPKHIDIHDENNPNVINNTGGLKGSGGMTKPLTPKVTPRPFIKQMSSITLGGSNSTTPNSPFSTFTPTIIN</sequence>
<organism evidence="2 3">
    <name type="scientific">Cavenderia fasciculata</name>
    <name type="common">Slime mold</name>
    <name type="synonym">Dictyostelium fasciculatum</name>
    <dbReference type="NCBI Taxonomy" id="261658"/>
    <lineage>
        <taxon>Eukaryota</taxon>
        <taxon>Amoebozoa</taxon>
        <taxon>Evosea</taxon>
        <taxon>Eumycetozoa</taxon>
        <taxon>Dictyostelia</taxon>
        <taxon>Acytosteliales</taxon>
        <taxon>Cavenderiaceae</taxon>
        <taxon>Cavenderia</taxon>
    </lineage>
</organism>
<feature type="compositionally biased region" description="Polar residues" evidence="1">
    <location>
        <begin position="426"/>
        <end position="453"/>
    </location>
</feature>
<keyword evidence="3" id="KW-1185">Reference proteome</keyword>
<gene>
    <name evidence="2" type="ORF">DFA_03889</name>
</gene>
<evidence type="ECO:0000313" key="2">
    <source>
        <dbReference type="EMBL" id="EGG18395.1"/>
    </source>
</evidence>
<dbReference type="AlphaFoldDB" id="F4Q0P4"/>
<dbReference type="RefSeq" id="XP_004366299.1">
    <property type="nucleotide sequence ID" value="XM_004366242.1"/>
</dbReference>
<dbReference type="EMBL" id="GL883018">
    <property type="protein sequence ID" value="EGG18395.1"/>
    <property type="molecule type" value="Genomic_DNA"/>
</dbReference>
<feature type="compositionally biased region" description="Low complexity" evidence="1">
    <location>
        <begin position="126"/>
        <end position="142"/>
    </location>
</feature>
<dbReference type="Proteomes" id="UP000007797">
    <property type="component" value="Unassembled WGS sequence"/>
</dbReference>
<dbReference type="PANTHER" id="PTHR34756">
    <property type="entry name" value="CELL DIVISION CYCLE-ASSOCIATED PROTEIN 3"/>
    <property type="match status" value="1"/>
</dbReference>
<feature type="region of interest" description="Disordered" evidence="1">
    <location>
        <begin position="82"/>
        <end position="102"/>
    </location>
</feature>
<proteinExistence type="predicted"/>
<reference evidence="3" key="1">
    <citation type="journal article" date="2011" name="Genome Res.">
        <title>Phylogeny-wide analysis of social amoeba genomes highlights ancient origins for complex intercellular communication.</title>
        <authorList>
            <person name="Heidel A.J."/>
            <person name="Lawal H.M."/>
            <person name="Felder M."/>
            <person name="Schilde C."/>
            <person name="Helps N.R."/>
            <person name="Tunggal B."/>
            <person name="Rivero F."/>
            <person name="John U."/>
            <person name="Schleicher M."/>
            <person name="Eichinger L."/>
            <person name="Platzer M."/>
            <person name="Noegel A.A."/>
            <person name="Schaap P."/>
            <person name="Gloeckner G."/>
        </authorList>
    </citation>
    <scope>NUCLEOTIDE SEQUENCE [LARGE SCALE GENOMIC DNA]</scope>
    <source>
        <strain evidence="3">SH3</strain>
    </source>
</reference>
<dbReference type="KEGG" id="dfa:DFA_03889"/>
<feature type="compositionally biased region" description="Low complexity" evidence="1">
    <location>
        <begin position="175"/>
        <end position="187"/>
    </location>
</feature>
<feature type="region of interest" description="Disordered" evidence="1">
    <location>
        <begin position="114"/>
        <end position="142"/>
    </location>
</feature>
<feature type="region of interest" description="Disordered" evidence="1">
    <location>
        <begin position="35"/>
        <end position="60"/>
    </location>
</feature>
<evidence type="ECO:0000256" key="1">
    <source>
        <dbReference type="SAM" id="MobiDB-lite"/>
    </source>
</evidence>
<evidence type="ECO:0000313" key="3">
    <source>
        <dbReference type="Proteomes" id="UP000007797"/>
    </source>
</evidence>
<feature type="region of interest" description="Disordered" evidence="1">
    <location>
        <begin position="500"/>
        <end position="522"/>
    </location>
</feature>
<dbReference type="InterPro" id="IPR038832">
    <property type="entry name" value="CDCA3"/>
</dbReference>